<evidence type="ECO:0000313" key="4">
    <source>
        <dbReference type="Proteomes" id="UP000291144"/>
    </source>
</evidence>
<dbReference type="Gene3D" id="3.40.50.1860">
    <property type="match status" value="2"/>
</dbReference>
<sequence>MGTGELSSPTSVSEAASVVAGSAELRHAGILAHTVEGAALCFLTFCQEGFRVIGPHHHPDVTLDCIALGRSLHAWESGDYASVRTVLAQSVDRLVSAGADFFVCPCNTAHLALEEPGVELPLPGLHIADVVAEQAVRDGRRVVGVLGTKLTMDGPIYRRALAARGIRHVVPSPNERELVDWIIYEELVNGVISEASREKCLQVIRGLEKDGCDVVALACTEIPLLISGDAASLPLLDSTRLLAVAAFDIATGRRPMPSWRGGPVPIP</sequence>
<evidence type="ECO:0000256" key="2">
    <source>
        <dbReference type="ARBA" id="ARBA00023235"/>
    </source>
</evidence>
<dbReference type="InterPro" id="IPR015942">
    <property type="entry name" value="Asp/Glu/hydantoin_racemase"/>
</dbReference>
<proteinExistence type="inferred from homology"/>
<dbReference type="RefSeq" id="WP_131365639.1">
    <property type="nucleotide sequence ID" value="NZ_SJKB01000021.1"/>
</dbReference>
<evidence type="ECO:0000256" key="1">
    <source>
        <dbReference type="ARBA" id="ARBA00007847"/>
    </source>
</evidence>
<keyword evidence="4" id="KW-1185">Reference proteome</keyword>
<dbReference type="InterPro" id="IPR001920">
    <property type="entry name" value="Asp/Glu_race"/>
</dbReference>
<gene>
    <name evidence="3" type="ORF">E0H73_39895</name>
</gene>
<dbReference type="EC" id="5.1.1.-" evidence="3"/>
<comment type="caution">
    <text evidence="3">The sequence shown here is derived from an EMBL/GenBank/DDBJ whole genome shotgun (WGS) entry which is preliminary data.</text>
</comment>
<dbReference type="InterPro" id="IPR004380">
    <property type="entry name" value="Asp_race"/>
</dbReference>
<name>A0A4R0K0Q8_9ACTN</name>
<dbReference type="SUPFAM" id="SSF53681">
    <property type="entry name" value="Aspartate/glutamate racemase"/>
    <property type="match status" value="2"/>
</dbReference>
<accession>A0A4R0K0Q8</accession>
<dbReference type="EMBL" id="SJKB01000021">
    <property type="protein sequence ID" value="TCC52164.1"/>
    <property type="molecule type" value="Genomic_DNA"/>
</dbReference>
<dbReference type="PANTHER" id="PTHR21198:SF7">
    <property type="entry name" value="ASPARTATE-GLUTAMATE RACEMASE FAMILY"/>
    <property type="match status" value="1"/>
</dbReference>
<comment type="similarity">
    <text evidence="1">Belongs to the aspartate/glutamate racemases family.</text>
</comment>
<protein>
    <submittedName>
        <fullName evidence="3">Amino acid racemase</fullName>
        <ecNumber evidence="3">5.1.1.-</ecNumber>
    </submittedName>
</protein>
<dbReference type="AlphaFoldDB" id="A0A4R0K0Q8"/>
<dbReference type="PANTHER" id="PTHR21198">
    <property type="entry name" value="GLUTAMATE RACEMASE"/>
    <property type="match status" value="1"/>
</dbReference>
<organism evidence="3 4">
    <name type="scientific">Kribbella pittospori</name>
    <dbReference type="NCBI Taxonomy" id="722689"/>
    <lineage>
        <taxon>Bacteria</taxon>
        <taxon>Bacillati</taxon>
        <taxon>Actinomycetota</taxon>
        <taxon>Actinomycetes</taxon>
        <taxon>Propionibacteriales</taxon>
        <taxon>Kribbellaceae</taxon>
        <taxon>Kribbella</taxon>
    </lineage>
</organism>
<evidence type="ECO:0000313" key="3">
    <source>
        <dbReference type="EMBL" id="TCC52164.1"/>
    </source>
</evidence>
<dbReference type="NCBIfam" id="TIGR00035">
    <property type="entry name" value="asp_race"/>
    <property type="match status" value="1"/>
</dbReference>
<reference evidence="3 4" key="1">
    <citation type="submission" date="2019-02" db="EMBL/GenBank/DDBJ databases">
        <title>Kribbella capetownensis sp. nov. and Kribbella speibonae sp. nov., isolated from soil.</title>
        <authorList>
            <person name="Curtis S.M."/>
            <person name="Norton I."/>
            <person name="Everest G.J."/>
            <person name="Meyers P.R."/>
        </authorList>
    </citation>
    <scope>NUCLEOTIDE SEQUENCE [LARGE SCALE GENOMIC DNA]</scope>
    <source>
        <strain evidence="3 4">NRRL B-24813</strain>
    </source>
</reference>
<dbReference type="Pfam" id="PF01177">
    <property type="entry name" value="Asp_Glu_race"/>
    <property type="match status" value="1"/>
</dbReference>
<dbReference type="Proteomes" id="UP000291144">
    <property type="component" value="Unassembled WGS sequence"/>
</dbReference>
<dbReference type="GO" id="GO:0047661">
    <property type="term" value="F:amino-acid racemase activity"/>
    <property type="evidence" value="ECO:0007669"/>
    <property type="project" value="InterPro"/>
</dbReference>
<dbReference type="OrthoDB" id="9803739at2"/>
<keyword evidence="2 3" id="KW-0413">Isomerase</keyword>